<dbReference type="InterPro" id="IPR003675">
    <property type="entry name" value="Rce1/LyrA-like_dom"/>
</dbReference>
<reference evidence="3 4" key="1">
    <citation type="submission" date="2019-09" db="EMBL/GenBank/DDBJ databases">
        <title>Genome sequencing of strain KACC 19306.</title>
        <authorList>
            <person name="Heo J."/>
            <person name="Kim S.-J."/>
            <person name="Kim J.-S."/>
            <person name="Hong S.-B."/>
            <person name="Kwon S.-W."/>
        </authorList>
    </citation>
    <scope>NUCLEOTIDE SEQUENCE [LARGE SCALE GENOMIC DNA]</scope>
    <source>
        <strain evidence="3 4">KACC 19306</strain>
    </source>
</reference>
<keyword evidence="1" id="KW-1133">Transmembrane helix</keyword>
<feature type="transmembrane region" description="Helical" evidence="1">
    <location>
        <begin position="133"/>
        <end position="155"/>
    </location>
</feature>
<dbReference type="GO" id="GO:0008237">
    <property type="term" value="F:metallopeptidase activity"/>
    <property type="evidence" value="ECO:0007669"/>
    <property type="project" value="UniProtKB-KW"/>
</dbReference>
<dbReference type="OrthoDB" id="254800at2"/>
<proteinExistence type="predicted"/>
<dbReference type="RefSeq" id="WP_149159701.1">
    <property type="nucleotide sequence ID" value="NZ_CP043505.1"/>
</dbReference>
<keyword evidence="1" id="KW-0812">Transmembrane</keyword>
<name>A0A5C1YDG4_9MICO</name>
<dbReference type="EMBL" id="CP043505">
    <property type="protein sequence ID" value="QEO13678.1"/>
    <property type="molecule type" value="Genomic_DNA"/>
</dbReference>
<accession>A0A5C1YDG4</accession>
<keyword evidence="3" id="KW-0482">Metalloprotease</keyword>
<dbReference type="AlphaFoldDB" id="A0A5C1YDG4"/>
<dbReference type="PANTHER" id="PTHR36435">
    <property type="entry name" value="SLR1288 PROTEIN"/>
    <property type="match status" value="1"/>
</dbReference>
<evidence type="ECO:0000259" key="2">
    <source>
        <dbReference type="Pfam" id="PF02517"/>
    </source>
</evidence>
<feature type="transmembrane region" description="Helical" evidence="1">
    <location>
        <begin position="201"/>
        <end position="220"/>
    </location>
</feature>
<gene>
    <name evidence="3" type="ORF">FLP10_04020</name>
</gene>
<evidence type="ECO:0000313" key="3">
    <source>
        <dbReference type="EMBL" id="QEO13678.1"/>
    </source>
</evidence>
<dbReference type="Pfam" id="PF02517">
    <property type="entry name" value="Rce1-like"/>
    <property type="match status" value="1"/>
</dbReference>
<dbReference type="PANTHER" id="PTHR36435:SF1">
    <property type="entry name" value="CAAX AMINO TERMINAL PROTEASE FAMILY PROTEIN"/>
    <property type="match status" value="1"/>
</dbReference>
<dbReference type="Proteomes" id="UP000324678">
    <property type="component" value="Chromosome"/>
</dbReference>
<keyword evidence="3" id="KW-0645">Protease</keyword>
<dbReference type="GO" id="GO:0006508">
    <property type="term" value="P:proteolysis"/>
    <property type="evidence" value="ECO:0007669"/>
    <property type="project" value="UniProtKB-KW"/>
</dbReference>
<keyword evidence="1" id="KW-0472">Membrane</keyword>
<feature type="domain" description="CAAX prenyl protease 2/Lysostaphin resistance protein A-like" evidence="2">
    <location>
        <begin position="134"/>
        <end position="239"/>
    </location>
</feature>
<keyword evidence="4" id="KW-1185">Reference proteome</keyword>
<evidence type="ECO:0000313" key="4">
    <source>
        <dbReference type="Proteomes" id="UP000324678"/>
    </source>
</evidence>
<dbReference type="GO" id="GO:0080120">
    <property type="term" value="P:CAAX-box protein maturation"/>
    <property type="evidence" value="ECO:0007669"/>
    <property type="project" value="UniProtKB-ARBA"/>
</dbReference>
<organism evidence="3 4">
    <name type="scientific">Agromyces intestinalis</name>
    <dbReference type="NCBI Taxonomy" id="2592652"/>
    <lineage>
        <taxon>Bacteria</taxon>
        <taxon>Bacillati</taxon>
        <taxon>Actinomycetota</taxon>
        <taxon>Actinomycetes</taxon>
        <taxon>Micrococcales</taxon>
        <taxon>Microbacteriaceae</taxon>
        <taxon>Agromyces</taxon>
    </lineage>
</organism>
<feature type="transmembrane region" description="Helical" evidence="1">
    <location>
        <begin position="96"/>
        <end position="121"/>
    </location>
</feature>
<dbReference type="InterPro" id="IPR052710">
    <property type="entry name" value="CAAX_protease"/>
</dbReference>
<sequence>MKRSDGARTADGPHAAAASSRRRLIDAAVGLVVAALAVLAWGWLVRTVIVAEPVQIVAAYLVVWVPLAIAVVVAVHAHGTRSFALDLGLRFRWIDLLWGIGVGCLVRGVAALIEFAVWGRISGSGVAFGFDPTWAWFTLLVAPVLVGPFVEEVFFRGLVQRAVTDRTRAGGAGPRTAAAIGIVTTALVFALLHVLDAPSPGTALVLGLSALTIGLGCGILAALTGRLGGAIIAHAVSNGLLVLLIVA</sequence>
<dbReference type="KEGG" id="ail:FLP10_04020"/>
<protein>
    <submittedName>
        <fullName evidence="3">CPBP family intramembrane metalloprotease</fullName>
    </submittedName>
</protein>
<feature type="transmembrane region" description="Helical" evidence="1">
    <location>
        <begin position="24"/>
        <end position="44"/>
    </location>
</feature>
<feature type="transmembrane region" description="Helical" evidence="1">
    <location>
        <begin position="56"/>
        <end position="75"/>
    </location>
</feature>
<feature type="transmembrane region" description="Helical" evidence="1">
    <location>
        <begin position="227"/>
        <end position="246"/>
    </location>
</feature>
<evidence type="ECO:0000256" key="1">
    <source>
        <dbReference type="SAM" id="Phobius"/>
    </source>
</evidence>
<keyword evidence="3" id="KW-0378">Hydrolase</keyword>
<feature type="transmembrane region" description="Helical" evidence="1">
    <location>
        <begin position="176"/>
        <end position="195"/>
    </location>
</feature>
<dbReference type="GO" id="GO:0004175">
    <property type="term" value="F:endopeptidase activity"/>
    <property type="evidence" value="ECO:0007669"/>
    <property type="project" value="UniProtKB-ARBA"/>
</dbReference>